<dbReference type="PANTHER" id="PTHR45717:SF38">
    <property type="entry name" value="PENTACOTRIPEPTIDE-REPEAT REGION OF PRORP DOMAIN-CONTAINING PROTEIN"/>
    <property type="match status" value="1"/>
</dbReference>
<reference evidence="8" key="3">
    <citation type="submission" date="2023-07" db="EMBL/GenBank/DDBJ databases">
        <title>An improved reference 1 genome and first organelle genomes of Quercus suber.</title>
        <authorList>
            <consortium name="Genosuber Consortium"/>
            <person name="Usie A."/>
            <person name="Serra O."/>
            <person name="Barros P."/>
        </authorList>
    </citation>
    <scope>NUCLEOTIDE SEQUENCE</scope>
    <source>
        <strain evidence="8">HL8</strain>
        <tissue evidence="8">Leaves</tissue>
    </source>
</reference>
<feature type="repeat" description="PPR" evidence="6">
    <location>
        <begin position="1087"/>
        <end position="1121"/>
    </location>
</feature>
<dbReference type="NCBIfam" id="TIGR01570">
    <property type="entry name" value="A_thal_3588"/>
    <property type="match status" value="1"/>
</dbReference>
<keyword evidence="4" id="KW-0809">Transit peptide</keyword>
<comment type="similarity">
    <text evidence="2">Belongs to the PPR family. P subfamily.</text>
</comment>
<proteinExistence type="inferred from homology"/>
<comment type="caution">
    <text evidence="8">The sequence shown here is derived from an EMBL/GenBank/DDBJ whole genome shotgun (WGS) entry which is preliminary data.</text>
</comment>
<dbReference type="PANTHER" id="PTHR45717">
    <property type="entry name" value="OS12G0527900 PROTEIN"/>
    <property type="match status" value="1"/>
</dbReference>
<sequence>MAVSKPQAPSLPPPPPPPPAVEGKPPPMYTRPPISLQPSHNKKNHLSKSNRLFRRFRSVFRSFPIINIPSCKIPVSLHGGRSNDGHIHGGTRMTGTLFGFRKARVNLAIQENSRCLPILLLELAIPTGKLLQDMGMGLVRVALECEKHPNEKTKIIDEPIWSLYCNGRKSGYALKREATDDDLNVMQMLHAVSMGAGVLPSEVTSDQQESGDLMKQRYCLEASRAFCAKLETSSNVRGDRASICYPAHLLLTRFLSVKLFHDTPILEGIFVGSHSLYSEADARNSGDNLDVEGGVLEAETHAAVDVIEDSNADEEYGEKLASEPGFLHDDLSDAEKGVVGEDSHKKKASLELCKAIMDAASHSVAGVLGKWFEEGNDLNRLSISRIIVILRKCKMYGKALQFSEWLETNKQPDLYEQDYAFRLDLIAKVHGIQKAEKYIEKTPNHFRGELVYLALLTCCVLVTNMKKAETVFKKMRELEFPVTVNACNQMIILYKRLDKRRITDILLLMEEENLKPSLFTYRLLLDAKGESHDLVGMELLFENMKAEGVLPDIYVLTVLAKHYISGGLVDKAKTVLKEIEERKLKESTEVRRALLPLYASLGNSDEVARIWKECELDLTLNESIAAIEAWGKLGKVEEAEAVFEMMLQRWKKLSSRPYNALLKVYLNHKLLTKGEEFVKRMGDSGCWVGPLAWDALVRIYLGAGNVKKADSILHKATQQHRVRPLFNTYMAVMEEYSNLGDIHNTEKMFYRMKHCRHSGQLKPFEILIRAYINAKSPVYGFRERMKAENMKQRYFLEASRVFCAEPDTSSNVRGDRASICHPSHLLSTRFLSVKLFHHTPILEGIFVCSRSLCSVADARSSSDSLDVEDGILEPETTSTVDVIEDCNADEEIGEELTSEPGILDDDLFDTEKGVVGEESHKKKASLELCKAIMDAPSHSVASVLDKWLAEGNDLNRLSISKIIVSLRKRRMYGKTLQTTKQHDLTEQDHAARLDLIAKVHGIQKAEKYIENIPKYFKGELVYRTLLTCCVHLINMKKAEAVFKKIRELEFPITIDACNQMIILYKRLDKTRIADILLLMEKENLKPSLFTYRLLLDTKGESNDIVGMEQLFETMKAEGVLPDIHVLAVLAKHYISGGLEDKAKTVLKEIEERKLKESLDVRRVLLPLYASLGISDDVDRIWKECELDPKMNECMAAIEAWGKLGEVEKAEAVFEMMLQKWKKLSSRHYSALLQVYVNHKLLTKGKEFVKRMGDIGSWVGPLTWDALVRLYLGAGDVDKADSILHKAVQKNKVRPLFNTYKVVMEEYANRGDIHNTEKLFHRMKQSGYNGRLKPHEILIRAYVNAKAPVYGFRERMRAENIFPNKAFAQRLAQADPFRKR</sequence>
<dbReference type="EMBL" id="PKMF04000031">
    <property type="protein sequence ID" value="KAK7856966.1"/>
    <property type="molecule type" value="Genomic_DNA"/>
</dbReference>
<name>A0AAW0M0S5_QUESU</name>
<dbReference type="Gene3D" id="1.25.40.10">
    <property type="entry name" value="Tetratricopeptide repeat domain"/>
    <property type="match status" value="5"/>
</dbReference>
<reference evidence="8" key="2">
    <citation type="journal article" date="2018" name="Sci. Data">
        <title>The draft genome sequence of cork oak.</title>
        <authorList>
            <person name="Ramos A.M."/>
            <person name="Usie A."/>
            <person name="Barbosa P."/>
            <person name="Barros P.M."/>
            <person name="Capote T."/>
            <person name="Chaves I."/>
            <person name="Simoes F."/>
            <person name="Abreu I."/>
            <person name="Carrasquinho I."/>
            <person name="Faro C."/>
            <person name="Guimaraes J.B."/>
            <person name="Mendonca D."/>
            <person name="Nobrega F."/>
            <person name="Rodrigues L."/>
            <person name="Saibo N.J.M."/>
            <person name="Varela M.C."/>
            <person name="Egas C."/>
            <person name="Matos J."/>
            <person name="Miguel C.M."/>
            <person name="Oliveira M.M."/>
            <person name="Ricardo C.P."/>
            <person name="Goncalves S."/>
        </authorList>
    </citation>
    <scope>NUCLEOTIDE SEQUENCE [LARGE SCALE GENOMIC DNA]</scope>
    <source>
        <strain evidence="8">HL8</strain>
    </source>
</reference>
<evidence type="ECO:0000313" key="8">
    <source>
        <dbReference type="EMBL" id="KAK7856966.1"/>
    </source>
</evidence>
<dbReference type="InterPro" id="IPR011990">
    <property type="entry name" value="TPR-like_helical_dom_sf"/>
</dbReference>
<dbReference type="GO" id="GO:0005739">
    <property type="term" value="C:mitochondrion"/>
    <property type="evidence" value="ECO:0007669"/>
    <property type="project" value="UniProtKB-SubCell"/>
</dbReference>
<dbReference type="GO" id="GO:0010274">
    <property type="term" value="P:hydrotropism"/>
    <property type="evidence" value="ECO:0007669"/>
    <property type="project" value="InterPro"/>
</dbReference>
<dbReference type="FunFam" id="1.25.40.10:FF:000394">
    <property type="entry name" value="Pentatricopeptide repeat-containing protein, mitochondrial"/>
    <property type="match status" value="1"/>
</dbReference>
<gene>
    <name evidence="8" type="ORF">CFP56_020482</name>
</gene>
<evidence type="ECO:0000256" key="2">
    <source>
        <dbReference type="ARBA" id="ARBA00007626"/>
    </source>
</evidence>
<protein>
    <submittedName>
        <fullName evidence="8">Pentatricopeptide repeat-containing protein</fullName>
    </submittedName>
</protein>
<dbReference type="InterPro" id="IPR006460">
    <property type="entry name" value="MIZ1-like_pln"/>
</dbReference>
<feature type="compositionally biased region" description="Pro residues" evidence="7">
    <location>
        <begin position="9"/>
        <end position="30"/>
    </location>
</feature>
<organism evidence="8">
    <name type="scientific">Quercus suber</name>
    <name type="common">Cork oak</name>
    <dbReference type="NCBI Taxonomy" id="58331"/>
    <lineage>
        <taxon>Eukaryota</taxon>
        <taxon>Viridiplantae</taxon>
        <taxon>Streptophyta</taxon>
        <taxon>Embryophyta</taxon>
        <taxon>Tracheophyta</taxon>
        <taxon>Spermatophyta</taxon>
        <taxon>Magnoliopsida</taxon>
        <taxon>eudicotyledons</taxon>
        <taxon>Gunneridae</taxon>
        <taxon>Pentapetalae</taxon>
        <taxon>rosids</taxon>
        <taxon>fabids</taxon>
        <taxon>Fagales</taxon>
        <taxon>Fagaceae</taxon>
        <taxon>Quercus</taxon>
    </lineage>
</organism>
<dbReference type="InterPro" id="IPR002885">
    <property type="entry name" value="PPR_rpt"/>
</dbReference>
<evidence type="ECO:0000256" key="5">
    <source>
        <dbReference type="ARBA" id="ARBA00023128"/>
    </source>
</evidence>
<evidence type="ECO:0000256" key="7">
    <source>
        <dbReference type="SAM" id="MobiDB-lite"/>
    </source>
</evidence>
<keyword evidence="5" id="KW-0496">Mitochondrion</keyword>
<dbReference type="Pfam" id="PF13812">
    <property type="entry name" value="PPR_3"/>
    <property type="match status" value="1"/>
</dbReference>
<comment type="subcellular location">
    <subcellularLocation>
        <location evidence="1">Mitochondrion</location>
    </subcellularLocation>
</comment>
<feature type="region of interest" description="Disordered" evidence="7">
    <location>
        <begin position="1"/>
        <end position="48"/>
    </location>
</feature>
<reference evidence="8" key="1">
    <citation type="submission" date="2017-12" db="EMBL/GenBank/DDBJ databases">
        <authorList>
            <person name="Barbosa P."/>
            <person name="Usie A."/>
            <person name="Ramos A.M."/>
        </authorList>
    </citation>
    <scope>NUCLEOTIDE SEQUENCE</scope>
    <source>
        <strain evidence="8">HL8</strain>
        <tissue evidence="8">Leaves</tissue>
    </source>
</reference>
<dbReference type="SUPFAM" id="SSF48452">
    <property type="entry name" value="TPR-like"/>
    <property type="match status" value="1"/>
</dbReference>
<evidence type="ECO:0000256" key="6">
    <source>
        <dbReference type="PROSITE-ProRule" id="PRU00708"/>
    </source>
</evidence>
<dbReference type="GO" id="GO:0003729">
    <property type="term" value="F:mRNA binding"/>
    <property type="evidence" value="ECO:0007669"/>
    <property type="project" value="UniProtKB-ARBA"/>
</dbReference>
<dbReference type="PROSITE" id="PS51375">
    <property type="entry name" value="PPR"/>
    <property type="match status" value="2"/>
</dbReference>
<evidence type="ECO:0000256" key="3">
    <source>
        <dbReference type="ARBA" id="ARBA00022737"/>
    </source>
</evidence>
<evidence type="ECO:0000256" key="1">
    <source>
        <dbReference type="ARBA" id="ARBA00004173"/>
    </source>
</evidence>
<keyword evidence="3" id="KW-0677">Repeat</keyword>
<accession>A0AAW0M0S5</accession>
<dbReference type="Pfam" id="PF04759">
    <property type="entry name" value="DUF617"/>
    <property type="match status" value="1"/>
</dbReference>
<dbReference type="Pfam" id="PF01535">
    <property type="entry name" value="PPR"/>
    <property type="match status" value="5"/>
</dbReference>
<evidence type="ECO:0000256" key="4">
    <source>
        <dbReference type="ARBA" id="ARBA00022946"/>
    </source>
</evidence>
<feature type="repeat" description="PPR" evidence="6">
    <location>
        <begin position="1259"/>
        <end position="1294"/>
    </location>
</feature>